<dbReference type="Pfam" id="PF05977">
    <property type="entry name" value="MFS_3"/>
    <property type="match status" value="1"/>
</dbReference>
<dbReference type="InterPro" id="IPR020846">
    <property type="entry name" value="MFS_dom"/>
</dbReference>
<feature type="transmembrane region" description="Helical" evidence="7">
    <location>
        <begin position="84"/>
        <end position="107"/>
    </location>
</feature>
<feature type="transmembrane region" description="Helical" evidence="7">
    <location>
        <begin position="314"/>
        <end position="339"/>
    </location>
</feature>
<dbReference type="PANTHER" id="PTHR23513">
    <property type="entry name" value="INTEGRAL MEMBRANE EFFLUX PROTEIN-RELATED"/>
    <property type="match status" value="1"/>
</dbReference>
<sequence>MTVSARPDAPPGPLWRNRDFGLLWFGAAASILGVRVASIAWPLLVVFDGGSAEQAGLVGFAALLPQLVVQLPAGVLVDRWDRRRVMLCADLVGMLAIASVPAAMLLYRLTVPHLLAAAFLEGTAAICYQLAERAAVRSVVHPDHLPAALSQNEARSKGAGLVGQPLSTTLLSFASWMPFGVTVVGHAVSMVTLLAIRTPFQRPQRKPATLWKDLGEGLRWMREQKLLRSALAVISVTNLVSQVLSLSMILIVKESGGAVTTIGLIGLATGLGGLLGALCGSWFMKRLSLTTLFVGTLVLRVVLIPVIALTPEPWLLAGVFAAMSWAGGLMNVAGGVYQVRITPEEMQGRAASVGALVTSGANSLGPLTGGLLLGAVGTTSTVVVAAGAMTVLALLAFTAVRRYGGTSNEKVWARP</sequence>
<keyword evidence="2" id="KW-0813">Transport</keyword>
<dbReference type="PANTHER" id="PTHR23513:SF6">
    <property type="entry name" value="MAJOR FACILITATOR SUPERFAMILY ASSOCIATED DOMAIN-CONTAINING PROTEIN"/>
    <property type="match status" value="1"/>
</dbReference>
<feature type="transmembrane region" description="Helical" evidence="7">
    <location>
        <begin position="382"/>
        <end position="400"/>
    </location>
</feature>
<comment type="subcellular location">
    <subcellularLocation>
        <location evidence="1">Cell membrane</location>
        <topology evidence="1">Multi-pass membrane protein</topology>
    </subcellularLocation>
</comment>
<gene>
    <name evidence="9" type="ORF">ABN611_00765</name>
</gene>
<dbReference type="InterPro" id="IPR036259">
    <property type="entry name" value="MFS_trans_sf"/>
</dbReference>
<evidence type="ECO:0000256" key="5">
    <source>
        <dbReference type="ARBA" id="ARBA00022989"/>
    </source>
</evidence>
<dbReference type="Gene3D" id="1.20.1250.20">
    <property type="entry name" value="MFS general substrate transporter like domains"/>
    <property type="match status" value="1"/>
</dbReference>
<dbReference type="CDD" id="cd06173">
    <property type="entry name" value="MFS_MefA_like"/>
    <property type="match status" value="1"/>
</dbReference>
<feature type="transmembrane region" description="Helical" evidence="7">
    <location>
        <begin position="56"/>
        <end position="77"/>
    </location>
</feature>
<reference evidence="9" key="1">
    <citation type="submission" date="2024-06" db="EMBL/GenBank/DDBJ databases">
        <title>Kribbella sp. strain HUAS MG21 genome sequences.</title>
        <authorList>
            <person name="Mo P."/>
        </authorList>
    </citation>
    <scope>NUCLEOTIDE SEQUENCE</scope>
    <source>
        <strain evidence="9">HUAS MG21</strain>
    </source>
</reference>
<feature type="transmembrane region" description="Helical" evidence="7">
    <location>
        <begin position="258"/>
        <end position="280"/>
    </location>
</feature>
<accession>A0AAU7TE76</accession>
<dbReference type="GO" id="GO:0022857">
    <property type="term" value="F:transmembrane transporter activity"/>
    <property type="evidence" value="ECO:0007669"/>
    <property type="project" value="InterPro"/>
</dbReference>
<keyword evidence="6 7" id="KW-0472">Membrane</keyword>
<dbReference type="RefSeq" id="WP_350277769.1">
    <property type="nucleotide sequence ID" value="NZ_CP158165.1"/>
</dbReference>
<dbReference type="GO" id="GO:0005886">
    <property type="term" value="C:plasma membrane"/>
    <property type="evidence" value="ECO:0007669"/>
    <property type="project" value="UniProtKB-SubCell"/>
</dbReference>
<proteinExistence type="predicted"/>
<feature type="transmembrane region" description="Helical" evidence="7">
    <location>
        <begin position="229"/>
        <end position="252"/>
    </location>
</feature>
<evidence type="ECO:0000256" key="6">
    <source>
        <dbReference type="ARBA" id="ARBA00023136"/>
    </source>
</evidence>
<evidence type="ECO:0000256" key="3">
    <source>
        <dbReference type="ARBA" id="ARBA00022475"/>
    </source>
</evidence>
<evidence type="ECO:0000313" key="9">
    <source>
        <dbReference type="EMBL" id="XBV24954.1"/>
    </source>
</evidence>
<evidence type="ECO:0000256" key="2">
    <source>
        <dbReference type="ARBA" id="ARBA00022448"/>
    </source>
</evidence>
<evidence type="ECO:0000256" key="7">
    <source>
        <dbReference type="SAM" id="Phobius"/>
    </source>
</evidence>
<evidence type="ECO:0000259" key="8">
    <source>
        <dbReference type="PROSITE" id="PS50850"/>
    </source>
</evidence>
<keyword evidence="5 7" id="KW-1133">Transmembrane helix</keyword>
<evidence type="ECO:0000256" key="4">
    <source>
        <dbReference type="ARBA" id="ARBA00022692"/>
    </source>
</evidence>
<dbReference type="AlphaFoldDB" id="A0AAU7TE76"/>
<feature type="transmembrane region" description="Helical" evidence="7">
    <location>
        <begin position="21"/>
        <end position="44"/>
    </location>
</feature>
<dbReference type="EMBL" id="CP158165">
    <property type="protein sequence ID" value="XBV24954.1"/>
    <property type="molecule type" value="Genomic_DNA"/>
</dbReference>
<keyword evidence="4 7" id="KW-0812">Transmembrane</keyword>
<feature type="domain" description="Major facilitator superfamily (MFS) profile" evidence="8">
    <location>
        <begin position="19"/>
        <end position="404"/>
    </location>
</feature>
<name>A0AAU7TE76_9ACTN</name>
<feature type="transmembrane region" description="Helical" evidence="7">
    <location>
        <begin position="176"/>
        <end position="196"/>
    </location>
</feature>
<dbReference type="SUPFAM" id="SSF103473">
    <property type="entry name" value="MFS general substrate transporter"/>
    <property type="match status" value="1"/>
</dbReference>
<organism evidence="9">
    <name type="scientific">Kribbella sp. HUAS MG21</name>
    <dbReference type="NCBI Taxonomy" id="3160966"/>
    <lineage>
        <taxon>Bacteria</taxon>
        <taxon>Bacillati</taxon>
        <taxon>Actinomycetota</taxon>
        <taxon>Actinomycetes</taxon>
        <taxon>Propionibacteriales</taxon>
        <taxon>Kribbellaceae</taxon>
        <taxon>Kribbella</taxon>
    </lineage>
</organism>
<feature type="transmembrane region" description="Helical" evidence="7">
    <location>
        <begin position="287"/>
        <end position="308"/>
    </location>
</feature>
<protein>
    <submittedName>
        <fullName evidence="9">MFS transporter</fullName>
    </submittedName>
</protein>
<dbReference type="InterPro" id="IPR010290">
    <property type="entry name" value="TM_effector"/>
</dbReference>
<keyword evidence="3" id="KW-1003">Cell membrane</keyword>
<evidence type="ECO:0000256" key="1">
    <source>
        <dbReference type="ARBA" id="ARBA00004651"/>
    </source>
</evidence>
<dbReference type="PROSITE" id="PS50850">
    <property type="entry name" value="MFS"/>
    <property type="match status" value="1"/>
</dbReference>
<feature type="transmembrane region" description="Helical" evidence="7">
    <location>
        <begin position="351"/>
        <end position="376"/>
    </location>
</feature>